<sequence length="625" mass="67721">MSNPSNGFDRPTLQPQGHSQTLVERAGARQITLKQYQNGIVELELALPPVRRMILSGGGAKGVAYSGAVAALENEGALAGIEMLYGSSVGAIMAAMIASGMNATEFDRLCDETNLLALLQSPNDSANWLQQLFSRVGEMAPEVLPGKAGSYTQLLLSVLPLVQSGAVPLLNLVREQARAAVLARIESARADSLSPQALAIKHKLDAGGVVTFADLALLGTLIPHIKRLSVTGTAMFEGRPQLVVFNADLCPDMDIAVATHVSAALPVVFQQPGSQGLSFQEDSELTFFQDGGVLLNTPVPQLIDPGSPVDLLSGSDMLIFKFEKSDTSDKRGSWTQVITDWAVGAPVSASREYQKRLLEAFADQFVIVPLKTEKGDFTTALNGTLNFVMTVEIKNHLQARLKQTVEAHLAARAKKRQCFYFASIDDALLNLTDVMLAEVLTQGTALPVRDIQAWRMQASELLRALEEGITLANSRSGLTFDALRALIARLSELAFDDARLGWLAQALNQPEKANFQQLLQIAGREESGSVVLSAAVAEMRRRDSRVIAGNIRRTVIYPSLHLLGQTSKNIDLLLRADQLLVRAETAEQINQALDLVIEGYGSRNPILSKPWRSTTIADAKAWRVR</sequence>
<dbReference type="Pfam" id="PF01734">
    <property type="entry name" value="Patatin"/>
    <property type="match status" value="1"/>
</dbReference>
<feature type="short sequence motif" description="GXSXG" evidence="2">
    <location>
        <begin position="86"/>
        <end position="90"/>
    </location>
</feature>
<dbReference type="Pfam" id="PF20983">
    <property type="entry name" value="ExoU_C"/>
    <property type="match status" value="1"/>
</dbReference>
<keyword evidence="1 2" id="KW-0443">Lipid metabolism</keyword>
<feature type="short sequence motif" description="DGA/G" evidence="2">
    <location>
        <begin position="290"/>
        <end position="292"/>
    </location>
</feature>
<dbReference type="Gene3D" id="3.40.1090.10">
    <property type="entry name" value="Cytosolic phospholipase A2 catalytic domain"/>
    <property type="match status" value="2"/>
</dbReference>
<evidence type="ECO:0000256" key="2">
    <source>
        <dbReference type="PROSITE-ProRule" id="PRU01161"/>
    </source>
</evidence>
<dbReference type="EMBL" id="JPQT01000095">
    <property type="protein sequence ID" value="KFE52863.1"/>
    <property type="molecule type" value="Genomic_DNA"/>
</dbReference>
<dbReference type="InterPro" id="IPR049154">
    <property type="entry name" value="ExoU_C"/>
</dbReference>
<dbReference type="PANTHER" id="PTHR46394:SF1">
    <property type="entry name" value="PNPLA DOMAIN-CONTAINING PROTEIN"/>
    <property type="match status" value="1"/>
</dbReference>
<dbReference type="SUPFAM" id="SSF52151">
    <property type="entry name" value="FabD/lysophospholipase-like"/>
    <property type="match status" value="1"/>
</dbReference>
<evidence type="ECO:0000259" key="4">
    <source>
        <dbReference type="PROSITE" id="PS51635"/>
    </source>
</evidence>
<feature type="active site" description="Nucleophile" evidence="2">
    <location>
        <position position="88"/>
    </location>
</feature>
<evidence type="ECO:0000313" key="5">
    <source>
        <dbReference type="EMBL" id="KFE52863.1"/>
    </source>
</evidence>
<dbReference type="InterPro" id="IPR052580">
    <property type="entry name" value="Lipid_Hydrolase"/>
</dbReference>
<comment type="caution">
    <text evidence="5">The sequence shown here is derived from an EMBL/GenBank/DDBJ whole genome shotgun (WGS) entry which is preliminary data.</text>
</comment>
<keyword evidence="2" id="KW-0378">Hydrolase</keyword>
<dbReference type="PATRIC" id="fig|317.174.peg.1412"/>
<reference evidence="5 6" key="1">
    <citation type="submission" date="2014-07" db="EMBL/GenBank/DDBJ databases">
        <title>Draft Genome Sequences of Environmental Pseudomonas syringae strains.</title>
        <authorList>
            <person name="Baltrus D.A."/>
            <person name="Berge O."/>
            <person name="Morris C."/>
        </authorList>
    </citation>
    <scope>NUCLEOTIDE SEQUENCE [LARGE SCALE GENOMIC DNA]</scope>
    <source>
        <strain evidence="5 6">CEB003</strain>
    </source>
</reference>
<dbReference type="Proteomes" id="UP000028643">
    <property type="component" value="Unassembled WGS sequence"/>
</dbReference>
<proteinExistence type="predicted"/>
<protein>
    <submittedName>
        <fullName evidence="5">Exosortase</fullName>
    </submittedName>
</protein>
<dbReference type="InterPro" id="IPR002641">
    <property type="entry name" value="PNPLA_dom"/>
</dbReference>
<dbReference type="AlphaFoldDB" id="A0A085VBQ0"/>
<feature type="active site" description="Proton acceptor" evidence="2">
    <location>
        <position position="290"/>
    </location>
</feature>
<organism evidence="5 6">
    <name type="scientific">Pseudomonas syringae</name>
    <dbReference type="NCBI Taxonomy" id="317"/>
    <lineage>
        <taxon>Bacteria</taxon>
        <taxon>Pseudomonadati</taxon>
        <taxon>Pseudomonadota</taxon>
        <taxon>Gammaproteobacteria</taxon>
        <taxon>Pseudomonadales</taxon>
        <taxon>Pseudomonadaceae</taxon>
        <taxon>Pseudomonas</taxon>
    </lineage>
</organism>
<dbReference type="Gene3D" id="1.20.1050.100">
    <property type="match status" value="1"/>
</dbReference>
<feature type="short sequence motif" description="GXGXXG" evidence="2">
    <location>
        <begin position="57"/>
        <end position="62"/>
    </location>
</feature>
<dbReference type="InterPro" id="IPR049155">
    <property type="entry name" value="ExoU_mid_dom"/>
</dbReference>
<dbReference type="GO" id="GO:0016787">
    <property type="term" value="F:hydrolase activity"/>
    <property type="evidence" value="ECO:0007669"/>
    <property type="project" value="UniProtKB-UniRule"/>
</dbReference>
<dbReference type="Pfam" id="PF20848">
    <property type="entry name" value="ExoU_mid_dom"/>
    <property type="match status" value="1"/>
</dbReference>
<evidence type="ECO:0000256" key="1">
    <source>
        <dbReference type="ARBA" id="ARBA00023098"/>
    </source>
</evidence>
<dbReference type="GO" id="GO:0016042">
    <property type="term" value="P:lipid catabolic process"/>
    <property type="evidence" value="ECO:0007669"/>
    <property type="project" value="UniProtKB-UniRule"/>
</dbReference>
<dbReference type="PROSITE" id="PS51635">
    <property type="entry name" value="PNPLA"/>
    <property type="match status" value="1"/>
</dbReference>
<name>A0A085VBQ0_PSESX</name>
<accession>A0A085VBQ0</accession>
<gene>
    <name evidence="5" type="ORF">IV02_06935</name>
</gene>
<dbReference type="PANTHER" id="PTHR46394">
    <property type="entry name" value="ANNEXIN"/>
    <property type="match status" value="1"/>
</dbReference>
<keyword evidence="2" id="KW-0442">Lipid degradation</keyword>
<dbReference type="InterPro" id="IPR016035">
    <property type="entry name" value="Acyl_Trfase/lysoPLipase"/>
</dbReference>
<evidence type="ECO:0000256" key="3">
    <source>
        <dbReference type="SAM" id="MobiDB-lite"/>
    </source>
</evidence>
<feature type="domain" description="PNPLA" evidence="4">
    <location>
        <begin position="53"/>
        <end position="303"/>
    </location>
</feature>
<evidence type="ECO:0000313" key="6">
    <source>
        <dbReference type="Proteomes" id="UP000028643"/>
    </source>
</evidence>
<feature type="region of interest" description="Disordered" evidence="3">
    <location>
        <begin position="1"/>
        <end position="21"/>
    </location>
</feature>